<dbReference type="Proteomes" id="UP001279553">
    <property type="component" value="Unassembled WGS sequence"/>
</dbReference>
<dbReference type="EMBL" id="JAWXYB010000018">
    <property type="protein sequence ID" value="MDX5932487.1"/>
    <property type="molecule type" value="Genomic_DNA"/>
</dbReference>
<reference evidence="1 2" key="1">
    <citation type="submission" date="2023-11" db="EMBL/GenBank/DDBJ databases">
        <title>MicrobeMod: A computational toolkit for identifying prokaryotic methylation and restriction-modification with nanopore sequencing.</title>
        <authorList>
            <person name="Crits-Christoph A."/>
            <person name="Kang S.C."/>
            <person name="Lee H."/>
            <person name="Ostrov N."/>
        </authorList>
    </citation>
    <scope>NUCLEOTIDE SEQUENCE [LARGE SCALE GENOMIC DNA]</scope>
    <source>
        <strain evidence="1 2">DSMZ 700</strain>
    </source>
</reference>
<accession>A0AAW9DWW8</accession>
<organism evidence="1 2">
    <name type="scientific">Acidiphilium acidophilum</name>
    <name type="common">Thiobacillus acidophilus</name>
    <dbReference type="NCBI Taxonomy" id="76588"/>
    <lineage>
        <taxon>Bacteria</taxon>
        <taxon>Pseudomonadati</taxon>
        <taxon>Pseudomonadota</taxon>
        <taxon>Alphaproteobacteria</taxon>
        <taxon>Acetobacterales</taxon>
        <taxon>Acidocellaceae</taxon>
        <taxon>Acidiphilium</taxon>
    </lineage>
</organism>
<name>A0AAW9DWW8_ACIAO</name>
<keyword evidence="2" id="KW-1185">Reference proteome</keyword>
<dbReference type="AlphaFoldDB" id="A0AAW9DWW8"/>
<evidence type="ECO:0000313" key="1">
    <source>
        <dbReference type="EMBL" id="MDX5932487.1"/>
    </source>
</evidence>
<dbReference type="SUPFAM" id="SSF75615">
    <property type="entry name" value="Siroheme synthase middle domains-like"/>
    <property type="match status" value="1"/>
</dbReference>
<comment type="caution">
    <text evidence="1">The sequence shown here is derived from an EMBL/GenBank/DDBJ whole genome shotgun (WGS) entry which is preliminary data.</text>
</comment>
<sequence>MIPIALDPRFVRLAVAGNGPLALRRFRALRAGGAADALLFSDAPDDEAVVEAGAALRRAMPGPDDLAALHVLWVGDLLLTISTNCRAPGLAGVIRRNLELRYGPEWAGRVAEIGALREGWRREGVTMPEAAKRIATLASERNWLCDRVCDFTTPQSRG</sequence>
<evidence type="ECO:0000313" key="2">
    <source>
        <dbReference type="Proteomes" id="UP001279553"/>
    </source>
</evidence>
<proteinExistence type="predicted"/>
<protein>
    <submittedName>
        <fullName evidence="1">Siroheme synthase</fullName>
    </submittedName>
</protein>
<dbReference type="RefSeq" id="WP_319615341.1">
    <property type="nucleotide sequence ID" value="NZ_JAWXYB010000018.1"/>
</dbReference>
<gene>
    <name evidence="1" type="ORF">SIL87_17150</name>
</gene>